<dbReference type="RefSeq" id="XP_065657585.1">
    <property type="nucleotide sequence ID" value="XM_065801513.1"/>
</dbReference>
<organism evidence="1 2">
    <name type="scientific">Hydra vulgaris</name>
    <name type="common">Hydra</name>
    <name type="synonym">Hydra attenuata</name>
    <dbReference type="NCBI Taxonomy" id="6087"/>
    <lineage>
        <taxon>Eukaryota</taxon>
        <taxon>Metazoa</taxon>
        <taxon>Cnidaria</taxon>
        <taxon>Hydrozoa</taxon>
        <taxon>Hydroidolina</taxon>
        <taxon>Anthoathecata</taxon>
        <taxon>Aplanulata</taxon>
        <taxon>Hydridae</taxon>
        <taxon>Hydra</taxon>
    </lineage>
</organism>
<sequence length="420" mass="47004">MAYAVIEFCETNQVEVISTNWFVSDQEEFCLWPTKKLSTKAQKMAKNRVAPDAPWDAFLIRVLGKAATYTRAREKLQHAEDTSDLNFTEQEAEEKDVPIRRKRIATKKISSDFESEIVFENDIDYFPLEKKKLAGKTQLSATTQILPPSFSVPFSVTVSNSPTLITTLPIMPISYETPFSSLEVAALMTPTQCTQLSNTTTGCMSRTVTTTSPVSNIDVVTVQNIGSALSCNNISNQTMHGLVVQLLKVCVDIQQTQAIHTNMLNAMLSQGNVMVQASRLPDGIIFPMDTMKAFDAIEMRLKDINIANIIVNFLAGIGGRNVDEAIRRMMQQLLNNNLALQFNCQRGQSKRVLKGTKLFQVIYKALKLNNLTSTCTMKDFEMSLAMKDFEMSLAKWLIGARDRDGNRAKRGEARKQSNKL</sequence>
<evidence type="ECO:0000313" key="1">
    <source>
        <dbReference type="Proteomes" id="UP001652625"/>
    </source>
</evidence>
<dbReference type="GeneID" id="136082377"/>
<dbReference type="PANTHER" id="PTHR34153:SF2">
    <property type="entry name" value="SI:CH211-262H13.3-RELATED"/>
    <property type="match status" value="1"/>
</dbReference>
<keyword evidence="1" id="KW-1185">Reference proteome</keyword>
<name>A0ABM4C7J4_HYDVU</name>
<evidence type="ECO:0000313" key="2">
    <source>
        <dbReference type="RefSeq" id="XP_065657585.1"/>
    </source>
</evidence>
<gene>
    <name evidence="2" type="primary">LOC136082377</name>
</gene>
<protein>
    <submittedName>
        <fullName evidence="2">Uncharacterized protein LOC136082377</fullName>
    </submittedName>
</protein>
<accession>A0ABM4C7J4</accession>
<reference evidence="2" key="1">
    <citation type="submission" date="2025-08" db="UniProtKB">
        <authorList>
            <consortium name="RefSeq"/>
        </authorList>
    </citation>
    <scope>IDENTIFICATION</scope>
</reference>
<dbReference type="PANTHER" id="PTHR34153">
    <property type="entry name" value="SI:CH211-262H13.3-RELATED-RELATED"/>
    <property type="match status" value="1"/>
</dbReference>
<dbReference type="Proteomes" id="UP001652625">
    <property type="component" value="Chromosome 07"/>
</dbReference>
<proteinExistence type="predicted"/>